<feature type="transmembrane region" description="Helical" evidence="1">
    <location>
        <begin position="250"/>
        <end position="269"/>
    </location>
</feature>
<organism evidence="2 3">
    <name type="scientific">Gaopeijia maritima</name>
    <dbReference type="NCBI Taxonomy" id="3119007"/>
    <lineage>
        <taxon>Bacteria</taxon>
        <taxon>Pseudomonadati</taxon>
        <taxon>Gemmatimonadota</taxon>
        <taxon>Longimicrobiia</taxon>
        <taxon>Gaopeijiales</taxon>
        <taxon>Gaopeijiaceae</taxon>
        <taxon>Gaopeijia</taxon>
    </lineage>
</organism>
<proteinExistence type="predicted"/>
<sequence>MTEDPATRPPATQRDRGEWKRAFALFLLLLAFSSVSPMILVGLPFALLVLLLPIRRFGALALAALVLMLAFGARDPSGLWYAERGWALLLGGWFAGLTLRWPASRFTARGLGAAVGASVTAGVWFAVRPTAWAVLDWRIGERIRQGSSAAMQTMQLVRGGEPVPQNLADAVYTTAESQALLFPALVALTSFAALGVAWWMYVRVALGRVGALGPLKEFRFNDHLVWLFVAGLLTLLLGAGELWTRAGSNAVLFMGALYTLRGAAVLLFVNGGISALGIAVVTLGMLFLAPALIVGALVIGLGDTWLDIRARAARAAEADR</sequence>
<keyword evidence="1" id="KW-0472">Membrane</keyword>
<dbReference type="Proteomes" id="UP001484239">
    <property type="component" value="Unassembled WGS sequence"/>
</dbReference>
<dbReference type="RefSeq" id="WP_405274442.1">
    <property type="nucleotide sequence ID" value="NZ_JBBHLI010000010.1"/>
</dbReference>
<dbReference type="InterPro" id="IPR018710">
    <property type="entry name" value="DUF2232"/>
</dbReference>
<feature type="transmembrane region" description="Helical" evidence="1">
    <location>
        <begin position="57"/>
        <end position="73"/>
    </location>
</feature>
<reference evidence="2 3" key="1">
    <citation type="submission" date="2024-02" db="EMBL/GenBank/DDBJ databases">
        <title>A novel Gemmatimonadota bacterium.</title>
        <authorList>
            <person name="Du Z.-J."/>
            <person name="Ye Y.-Q."/>
        </authorList>
    </citation>
    <scope>NUCLEOTIDE SEQUENCE [LARGE SCALE GENOMIC DNA]</scope>
    <source>
        <strain evidence="2 3">DH-20</strain>
    </source>
</reference>
<dbReference type="EMBL" id="JBBHLI010000010">
    <property type="protein sequence ID" value="MEK9502272.1"/>
    <property type="molecule type" value="Genomic_DNA"/>
</dbReference>
<keyword evidence="1" id="KW-0812">Transmembrane</keyword>
<feature type="transmembrane region" description="Helical" evidence="1">
    <location>
        <begin position="223"/>
        <end position="244"/>
    </location>
</feature>
<accession>A0ABU9EC12</accession>
<keyword evidence="1" id="KW-1133">Transmembrane helix</keyword>
<comment type="caution">
    <text evidence="2">The sequence shown here is derived from an EMBL/GenBank/DDBJ whole genome shotgun (WGS) entry which is preliminary data.</text>
</comment>
<evidence type="ECO:0000313" key="2">
    <source>
        <dbReference type="EMBL" id="MEK9502272.1"/>
    </source>
</evidence>
<gene>
    <name evidence="2" type="ORF">WI372_14860</name>
</gene>
<keyword evidence="3" id="KW-1185">Reference proteome</keyword>
<feature type="transmembrane region" description="Helical" evidence="1">
    <location>
        <begin position="276"/>
        <end position="299"/>
    </location>
</feature>
<evidence type="ECO:0000256" key="1">
    <source>
        <dbReference type="SAM" id="Phobius"/>
    </source>
</evidence>
<feature type="transmembrane region" description="Helical" evidence="1">
    <location>
        <begin position="85"/>
        <end position="103"/>
    </location>
</feature>
<evidence type="ECO:0000313" key="3">
    <source>
        <dbReference type="Proteomes" id="UP001484239"/>
    </source>
</evidence>
<protein>
    <submittedName>
        <fullName evidence="2">DUF2232 domain-containing protein</fullName>
    </submittedName>
</protein>
<name>A0ABU9EC12_9BACT</name>
<feature type="transmembrane region" description="Helical" evidence="1">
    <location>
        <begin position="110"/>
        <end position="127"/>
    </location>
</feature>
<dbReference type="Pfam" id="PF09991">
    <property type="entry name" value="DUF2232"/>
    <property type="match status" value="1"/>
</dbReference>
<feature type="transmembrane region" description="Helical" evidence="1">
    <location>
        <begin position="23"/>
        <end position="50"/>
    </location>
</feature>
<feature type="transmembrane region" description="Helical" evidence="1">
    <location>
        <begin position="180"/>
        <end position="202"/>
    </location>
</feature>